<dbReference type="Pfam" id="PF00975">
    <property type="entry name" value="Thioesterase"/>
    <property type="match status" value="1"/>
</dbReference>
<evidence type="ECO:0000259" key="4">
    <source>
        <dbReference type="SMART" id="SM00824"/>
    </source>
</evidence>
<keyword evidence="3" id="KW-0732">Signal</keyword>
<dbReference type="Gene3D" id="3.40.50.1820">
    <property type="entry name" value="alpha/beta hydrolase"/>
    <property type="match status" value="1"/>
</dbReference>
<dbReference type="EMBL" id="CP134081">
    <property type="protein sequence ID" value="WNC11668.1"/>
    <property type="molecule type" value="Genomic_DNA"/>
</dbReference>
<name>A0AAJ6MVF0_9PSED</name>
<dbReference type="RefSeq" id="WP_310792931.1">
    <property type="nucleotide sequence ID" value="NZ_CP134081.1"/>
</dbReference>
<dbReference type="InterPro" id="IPR020802">
    <property type="entry name" value="TesA-like"/>
</dbReference>
<dbReference type="Proteomes" id="UP001258207">
    <property type="component" value="Chromosome"/>
</dbReference>
<feature type="signal peptide" evidence="3">
    <location>
        <begin position="1"/>
        <end position="24"/>
    </location>
</feature>
<dbReference type="InterPro" id="IPR012223">
    <property type="entry name" value="TEII"/>
</dbReference>
<dbReference type="PANTHER" id="PTHR11487:SF0">
    <property type="entry name" value="S-ACYL FATTY ACID SYNTHASE THIOESTERASE, MEDIUM CHAIN"/>
    <property type="match status" value="1"/>
</dbReference>
<dbReference type="SUPFAM" id="SSF53474">
    <property type="entry name" value="alpha/beta-Hydrolases"/>
    <property type="match status" value="1"/>
</dbReference>
<evidence type="ECO:0000256" key="3">
    <source>
        <dbReference type="SAM" id="SignalP"/>
    </source>
</evidence>
<dbReference type="InterPro" id="IPR001031">
    <property type="entry name" value="Thioesterase"/>
</dbReference>
<gene>
    <name evidence="5" type="ORF">RI108_09775</name>
</gene>
<protein>
    <submittedName>
        <fullName evidence="5">Alpha/beta fold hydrolase</fullName>
    </submittedName>
</protein>
<evidence type="ECO:0000256" key="1">
    <source>
        <dbReference type="ARBA" id="ARBA00007169"/>
    </source>
</evidence>
<dbReference type="SMART" id="SM00824">
    <property type="entry name" value="PKS_TE"/>
    <property type="match status" value="1"/>
</dbReference>
<feature type="chain" id="PRO_5042592534" evidence="3">
    <location>
        <begin position="25"/>
        <end position="253"/>
    </location>
</feature>
<evidence type="ECO:0000256" key="2">
    <source>
        <dbReference type="ARBA" id="ARBA00022801"/>
    </source>
</evidence>
<evidence type="ECO:0000313" key="5">
    <source>
        <dbReference type="EMBL" id="WNC11668.1"/>
    </source>
</evidence>
<keyword evidence="2 5" id="KW-0378">Hydrolase</keyword>
<dbReference type="GO" id="GO:0008610">
    <property type="term" value="P:lipid biosynthetic process"/>
    <property type="evidence" value="ECO:0007669"/>
    <property type="project" value="TreeGrafter"/>
</dbReference>
<accession>A0AAJ6MVF0</accession>
<feature type="domain" description="Thioesterase TesA-like" evidence="4">
    <location>
        <begin position="11"/>
        <end position="232"/>
    </location>
</feature>
<dbReference type="AlphaFoldDB" id="A0AAJ6MVF0"/>
<organism evidence="5 6">
    <name type="scientific">Pseudomonas coleopterorum</name>
    <dbReference type="NCBI Taxonomy" id="1605838"/>
    <lineage>
        <taxon>Bacteria</taxon>
        <taxon>Pseudomonadati</taxon>
        <taxon>Pseudomonadota</taxon>
        <taxon>Gammaproteobacteria</taxon>
        <taxon>Pseudomonadales</taxon>
        <taxon>Pseudomonadaceae</taxon>
        <taxon>Pseudomonas</taxon>
    </lineage>
</organism>
<dbReference type="GO" id="GO:0016787">
    <property type="term" value="F:hydrolase activity"/>
    <property type="evidence" value="ECO:0007669"/>
    <property type="project" value="UniProtKB-KW"/>
</dbReference>
<sequence length="253" mass="27018">MSVPPDCIRLFCFACSGASAMPFAAWRAVLPAWIDVQPVELPGHGHRSDEPLQVDMPSLTATLADELASLIDGPYLMLGHSVGGVVALEVAHALVARGLEAPSALITVASTAPSQRAGNPQAQPMSDAELVAELLRLDGTPQAVLDDPELLAMVLPVLRADFLLGERHRPSCREPLPCALHVFGGRDDSIAVGALAAWEMECTGPFRMEMCAGGHFFLHRQRADFLRRLVTLAKAYRPSLASSFLARAGLSHA</sequence>
<dbReference type="InterPro" id="IPR029058">
    <property type="entry name" value="AB_hydrolase_fold"/>
</dbReference>
<proteinExistence type="inferred from homology"/>
<evidence type="ECO:0000313" key="6">
    <source>
        <dbReference type="Proteomes" id="UP001258207"/>
    </source>
</evidence>
<reference evidence="5" key="1">
    <citation type="submission" date="2023-09" db="EMBL/GenBank/DDBJ databases">
        <title>First report of Pseudomonas coleopterorum DJ13 causing leaf spot on Rhododendron pulchrum Sweet in China.</title>
        <authorList>
            <person name="Zhang Y."/>
        </authorList>
    </citation>
    <scope>NUCLEOTIDE SEQUENCE</scope>
    <source>
        <strain evidence="5">DJ13</strain>
    </source>
</reference>
<dbReference type="PANTHER" id="PTHR11487">
    <property type="entry name" value="THIOESTERASE"/>
    <property type="match status" value="1"/>
</dbReference>
<comment type="similarity">
    <text evidence="1">Belongs to the thioesterase family.</text>
</comment>